<organism evidence="2 3">
    <name type="scientific">Magnaporthiopsis poae (strain ATCC 64411 / 73-15)</name>
    <name type="common">Kentucky bluegrass fungus</name>
    <name type="synonym">Magnaporthe poae</name>
    <dbReference type="NCBI Taxonomy" id="644358"/>
    <lineage>
        <taxon>Eukaryota</taxon>
        <taxon>Fungi</taxon>
        <taxon>Dikarya</taxon>
        <taxon>Ascomycota</taxon>
        <taxon>Pezizomycotina</taxon>
        <taxon>Sordariomycetes</taxon>
        <taxon>Sordariomycetidae</taxon>
        <taxon>Magnaporthales</taxon>
        <taxon>Magnaporthaceae</taxon>
        <taxon>Magnaporthiopsis</taxon>
    </lineage>
</organism>
<reference evidence="2" key="4">
    <citation type="journal article" date="2015" name="G3 (Bethesda)">
        <title>Genome sequences of three phytopathogenic species of the Magnaporthaceae family of fungi.</title>
        <authorList>
            <person name="Okagaki L.H."/>
            <person name="Nunes C.C."/>
            <person name="Sailsbery J."/>
            <person name="Clay B."/>
            <person name="Brown D."/>
            <person name="John T."/>
            <person name="Oh Y."/>
            <person name="Young N."/>
            <person name="Fitzgerald M."/>
            <person name="Haas B.J."/>
            <person name="Zeng Q."/>
            <person name="Young S."/>
            <person name="Adiconis X."/>
            <person name="Fan L."/>
            <person name="Levin J.Z."/>
            <person name="Mitchell T.K."/>
            <person name="Okubara P.A."/>
            <person name="Farman M.L."/>
            <person name="Kohn L.M."/>
            <person name="Birren B."/>
            <person name="Ma L.-J."/>
            <person name="Dean R.A."/>
        </authorList>
    </citation>
    <scope>NUCLEOTIDE SEQUENCE</scope>
    <source>
        <strain evidence="2">ATCC 64411 / 73-15</strain>
    </source>
</reference>
<reference evidence="3" key="1">
    <citation type="submission" date="2010-05" db="EMBL/GenBank/DDBJ databases">
        <title>The genome sequence of Magnaporthe poae strain ATCC 64411.</title>
        <authorList>
            <person name="Ma L.-J."/>
            <person name="Dead R."/>
            <person name="Young S."/>
            <person name="Zeng Q."/>
            <person name="Koehrsen M."/>
            <person name="Alvarado L."/>
            <person name="Berlin A."/>
            <person name="Chapman S.B."/>
            <person name="Chen Z."/>
            <person name="Freedman E."/>
            <person name="Gellesch M."/>
            <person name="Goldberg J."/>
            <person name="Griggs A."/>
            <person name="Gujja S."/>
            <person name="Heilman E.R."/>
            <person name="Heiman D."/>
            <person name="Hepburn T."/>
            <person name="Howarth C."/>
            <person name="Jen D."/>
            <person name="Larson L."/>
            <person name="Mehta T."/>
            <person name="Neiman D."/>
            <person name="Pearson M."/>
            <person name="Roberts A."/>
            <person name="Saif S."/>
            <person name="Shea T."/>
            <person name="Shenoy N."/>
            <person name="Sisk P."/>
            <person name="Stolte C."/>
            <person name="Sykes S."/>
            <person name="Walk T."/>
            <person name="White J."/>
            <person name="Yandava C."/>
            <person name="Haas B."/>
            <person name="Nusbaum C."/>
            <person name="Birren B."/>
        </authorList>
    </citation>
    <scope>NUCLEOTIDE SEQUENCE [LARGE SCALE GENOMIC DNA]</scope>
    <source>
        <strain evidence="3">ATCC 64411 / 73-15</strain>
    </source>
</reference>
<accession>A0A0C4E876</accession>
<evidence type="ECO:0000313" key="3">
    <source>
        <dbReference type="Proteomes" id="UP000011715"/>
    </source>
</evidence>
<name>A0A0C4E876_MAGP6</name>
<evidence type="ECO:0000313" key="2">
    <source>
        <dbReference type="EnsemblFungi" id="MAPG_08769T0"/>
    </source>
</evidence>
<reference evidence="1" key="3">
    <citation type="submission" date="2011-03" db="EMBL/GenBank/DDBJ databases">
        <title>Annotation of Magnaporthe poae ATCC 64411.</title>
        <authorList>
            <person name="Ma L.-J."/>
            <person name="Dead R."/>
            <person name="Young S.K."/>
            <person name="Zeng Q."/>
            <person name="Gargeya S."/>
            <person name="Fitzgerald M."/>
            <person name="Haas B."/>
            <person name="Abouelleil A."/>
            <person name="Alvarado L."/>
            <person name="Arachchi H.M."/>
            <person name="Berlin A."/>
            <person name="Brown A."/>
            <person name="Chapman S.B."/>
            <person name="Chen Z."/>
            <person name="Dunbar C."/>
            <person name="Freedman E."/>
            <person name="Gearin G."/>
            <person name="Gellesch M."/>
            <person name="Goldberg J."/>
            <person name="Griggs A."/>
            <person name="Gujja S."/>
            <person name="Heiman D."/>
            <person name="Howarth C."/>
            <person name="Larson L."/>
            <person name="Lui A."/>
            <person name="MacDonald P.J.P."/>
            <person name="Mehta T."/>
            <person name="Montmayeur A."/>
            <person name="Murphy C."/>
            <person name="Neiman D."/>
            <person name="Pearson M."/>
            <person name="Priest M."/>
            <person name="Roberts A."/>
            <person name="Saif S."/>
            <person name="Shea T."/>
            <person name="Shenoy N."/>
            <person name="Sisk P."/>
            <person name="Stolte C."/>
            <person name="Sykes S."/>
            <person name="Yandava C."/>
            <person name="Wortman J."/>
            <person name="Nusbaum C."/>
            <person name="Birren B."/>
        </authorList>
    </citation>
    <scope>NUCLEOTIDE SEQUENCE</scope>
    <source>
        <strain evidence="1">ATCC 64411</strain>
    </source>
</reference>
<dbReference type="EMBL" id="ADBL01002133">
    <property type="status" value="NOT_ANNOTATED_CDS"/>
    <property type="molecule type" value="Genomic_DNA"/>
</dbReference>
<gene>
    <name evidence="1" type="ORF">MAPG_08769</name>
</gene>
<proteinExistence type="predicted"/>
<evidence type="ECO:0000313" key="1">
    <source>
        <dbReference type="EMBL" id="KLU89800.1"/>
    </source>
</evidence>
<protein>
    <submittedName>
        <fullName evidence="1 2">Uncharacterized protein</fullName>
    </submittedName>
</protein>
<keyword evidence="3" id="KW-1185">Reference proteome</keyword>
<dbReference type="OrthoDB" id="6718656at2759"/>
<dbReference type="EMBL" id="GL876973">
    <property type="protein sequence ID" value="KLU89800.1"/>
    <property type="molecule type" value="Genomic_DNA"/>
</dbReference>
<dbReference type="AlphaFoldDB" id="A0A0C4E876"/>
<dbReference type="eggNOG" id="KOG4177">
    <property type="taxonomic scope" value="Eukaryota"/>
</dbReference>
<reference evidence="1" key="2">
    <citation type="submission" date="2010-05" db="EMBL/GenBank/DDBJ databases">
        <title>The Genome Sequence of Magnaporthe poae strain ATCC 64411.</title>
        <authorList>
            <consortium name="The Broad Institute Genome Sequencing Platform"/>
            <consortium name="Broad Institute Genome Sequencing Center for Infectious Disease"/>
            <person name="Ma L.-J."/>
            <person name="Dead R."/>
            <person name="Young S."/>
            <person name="Zeng Q."/>
            <person name="Koehrsen M."/>
            <person name="Alvarado L."/>
            <person name="Berlin A."/>
            <person name="Chapman S.B."/>
            <person name="Chen Z."/>
            <person name="Freedman E."/>
            <person name="Gellesch M."/>
            <person name="Goldberg J."/>
            <person name="Griggs A."/>
            <person name="Gujja S."/>
            <person name="Heilman E.R."/>
            <person name="Heiman D."/>
            <person name="Hepburn T."/>
            <person name="Howarth C."/>
            <person name="Jen D."/>
            <person name="Larson L."/>
            <person name="Mehta T."/>
            <person name="Neiman D."/>
            <person name="Pearson M."/>
            <person name="Roberts A."/>
            <person name="Saif S."/>
            <person name="Shea T."/>
            <person name="Shenoy N."/>
            <person name="Sisk P."/>
            <person name="Stolte C."/>
            <person name="Sykes S."/>
            <person name="Walk T."/>
            <person name="White J."/>
            <person name="Yandava C."/>
            <person name="Haas B."/>
            <person name="Nusbaum C."/>
            <person name="Birren B."/>
        </authorList>
    </citation>
    <scope>NUCLEOTIDE SEQUENCE</scope>
    <source>
        <strain evidence="1">ATCC 64411</strain>
    </source>
</reference>
<dbReference type="VEuPathDB" id="FungiDB:MAPG_08769"/>
<reference evidence="2" key="5">
    <citation type="submission" date="2015-06" db="UniProtKB">
        <authorList>
            <consortium name="EnsemblFungi"/>
        </authorList>
    </citation>
    <scope>IDENTIFICATION</scope>
    <source>
        <strain evidence="2">ATCC 64411</strain>
    </source>
</reference>
<dbReference type="Proteomes" id="UP000011715">
    <property type="component" value="Unassembled WGS sequence"/>
</dbReference>
<sequence>NGNGVDERFRLANELRQLLAEQQVAEAEYVDALSVVGTGENIEQYKRLLKICLGPEAESLDDNLDGIIEMMEEEAVDGAGGNAAGSGPGEHVMTDAAAVLNGPAGPGSMAPPALHIGGAEPMEISVL</sequence>
<dbReference type="EnsemblFungi" id="MAPG_08769T0">
    <property type="protein sequence ID" value="MAPG_08769T0"/>
    <property type="gene ID" value="MAPG_08769"/>
</dbReference>
<dbReference type="STRING" id="644358.A0A0C4E876"/>